<feature type="transmembrane region" description="Helical" evidence="21">
    <location>
        <begin position="87"/>
        <end position="110"/>
    </location>
</feature>
<evidence type="ECO:0000313" key="24">
    <source>
        <dbReference type="Proteomes" id="UP000663937"/>
    </source>
</evidence>
<comment type="similarity">
    <text evidence="3">Belongs to the Rieske iron-sulfur protein family.</text>
</comment>
<evidence type="ECO:0000256" key="13">
    <source>
        <dbReference type="ARBA" id="ARBA00023002"/>
    </source>
</evidence>
<feature type="domain" description="Rieske" evidence="22">
    <location>
        <begin position="237"/>
        <end position="328"/>
    </location>
</feature>
<proteinExistence type="inferred from homology"/>
<accession>A0A8A4ZBJ3</accession>
<evidence type="ECO:0000256" key="18">
    <source>
        <dbReference type="ARBA" id="ARBA00029586"/>
    </source>
</evidence>
<evidence type="ECO:0000256" key="16">
    <source>
        <dbReference type="ARBA" id="ARBA00023136"/>
    </source>
</evidence>
<feature type="transmembrane region" description="Helical" evidence="21">
    <location>
        <begin position="157"/>
        <end position="176"/>
    </location>
</feature>
<evidence type="ECO:0000256" key="4">
    <source>
        <dbReference type="ARBA" id="ARBA00015816"/>
    </source>
</evidence>
<evidence type="ECO:0000256" key="7">
    <source>
        <dbReference type="ARBA" id="ARBA00022660"/>
    </source>
</evidence>
<dbReference type="Pfam" id="PF00355">
    <property type="entry name" value="Rieske"/>
    <property type="match status" value="1"/>
</dbReference>
<comment type="function">
    <text evidence="1">Iron-sulfur subunit of the cytochrome bc1 complex, an essential component of the respiratory electron transport chain required for ATP synthesis. The bc1 complex catalyzes the oxidation of menaquinol and the reduction of cytochrome c in the respiratory chain. The bc1 complex operates through a Q-cycle mechanism that couples electron transfer to generation of the proton gradient that drives ATP synthesis.</text>
</comment>
<dbReference type="CDD" id="cd03467">
    <property type="entry name" value="Rieske"/>
    <property type="match status" value="1"/>
</dbReference>
<dbReference type="InterPro" id="IPR036922">
    <property type="entry name" value="Rieske_2Fe-2S_sf"/>
</dbReference>
<dbReference type="GO" id="GO:0016705">
    <property type="term" value="F:oxidoreductase activity, acting on paired donors, with incorporation or reduction of molecular oxygen"/>
    <property type="evidence" value="ECO:0007669"/>
    <property type="project" value="UniProtKB-ARBA"/>
</dbReference>
<evidence type="ECO:0000256" key="14">
    <source>
        <dbReference type="ARBA" id="ARBA00023004"/>
    </source>
</evidence>
<keyword evidence="12 21" id="KW-1133">Transmembrane helix</keyword>
<dbReference type="Gene3D" id="2.102.10.10">
    <property type="entry name" value="Rieske [2Fe-2S] iron-sulphur domain"/>
    <property type="match status" value="1"/>
</dbReference>
<evidence type="ECO:0000256" key="12">
    <source>
        <dbReference type="ARBA" id="ARBA00022989"/>
    </source>
</evidence>
<evidence type="ECO:0000256" key="10">
    <source>
        <dbReference type="ARBA" id="ARBA00022723"/>
    </source>
</evidence>
<dbReference type="GO" id="GO:0004497">
    <property type="term" value="F:monooxygenase activity"/>
    <property type="evidence" value="ECO:0007669"/>
    <property type="project" value="UniProtKB-ARBA"/>
</dbReference>
<dbReference type="RefSeq" id="WP_227422612.1">
    <property type="nucleotide sequence ID" value="NZ_CP071868.1"/>
</dbReference>
<keyword evidence="11" id="KW-0249">Electron transport</keyword>
<comment type="subcellular location">
    <subcellularLocation>
        <location evidence="2">Cell membrane</location>
        <topology evidence="2">Multi-pass membrane protein</topology>
    </subcellularLocation>
</comment>
<dbReference type="Proteomes" id="UP000663937">
    <property type="component" value="Chromosome"/>
</dbReference>
<evidence type="ECO:0000256" key="1">
    <source>
        <dbReference type="ARBA" id="ARBA00002494"/>
    </source>
</evidence>
<organism evidence="23 24">
    <name type="scientific">Pengzhenrongella sicca</name>
    <dbReference type="NCBI Taxonomy" id="2819238"/>
    <lineage>
        <taxon>Bacteria</taxon>
        <taxon>Bacillati</taxon>
        <taxon>Actinomycetota</taxon>
        <taxon>Actinomycetes</taxon>
        <taxon>Micrococcales</taxon>
        <taxon>Pengzhenrongella</taxon>
    </lineage>
</organism>
<evidence type="ECO:0000256" key="20">
    <source>
        <dbReference type="SAM" id="MobiDB-lite"/>
    </source>
</evidence>
<dbReference type="InterPro" id="IPR045603">
    <property type="entry name" value="QcrA_N"/>
</dbReference>
<keyword evidence="8 21" id="KW-0812">Transmembrane</keyword>
<evidence type="ECO:0000259" key="22">
    <source>
        <dbReference type="PROSITE" id="PS51296"/>
    </source>
</evidence>
<keyword evidence="14" id="KW-0408">Iron</keyword>
<dbReference type="InterPro" id="IPR017941">
    <property type="entry name" value="Rieske_2Fe-2S"/>
</dbReference>
<evidence type="ECO:0000256" key="21">
    <source>
        <dbReference type="SAM" id="Phobius"/>
    </source>
</evidence>
<evidence type="ECO:0000256" key="6">
    <source>
        <dbReference type="ARBA" id="ARBA00022475"/>
    </source>
</evidence>
<dbReference type="EMBL" id="CP071868">
    <property type="protein sequence ID" value="QTE28379.1"/>
    <property type="molecule type" value="Genomic_DNA"/>
</dbReference>
<dbReference type="Pfam" id="PF19297">
    <property type="entry name" value="QcrA_N"/>
    <property type="match status" value="1"/>
</dbReference>
<feature type="compositionally biased region" description="Polar residues" evidence="20">
    <location>
        <begin position="1"/>
        <end position="10"/>
    </location>
</feature>
<evidence type="ECO:0000313" key="23">
    <source>
        <dbReference type="EMBL" id="QTE28379.1"/>
    </source>
</evidence>
<dbReference type="SUPFAM" id="SSF50022">
    <property type="entry name" value="ISP domain"/>
    <property type="match status" value="1"/>
</dbReference>
<keyword evidence="6" id="KW-1003">Cell membrane</keyword>
<keyword evidence="15" id="KW-0411">Iron-sulfur</keyword>
<evidence type="ECO:0000256" key="15">
    <source>
        <dbReference type="ARBA" id="ARBA00023014"/>
    </source>
</evidence>
<keyword evidence="9" id="KW-0001">2Fe-2S</keyword>
<dbReference type="PANTHER" id="PTHR10134">
    <property type="entry name" value="CYTOCHROME B-C1 COMPLEX SUBUNIT RIESKE, MITOCHONDRIAL"/>
    <property type="match status" value="1"/>
</dbReference>
<dbReference type="InterPro" id="IPR014349">
    <property type="entry name" value="Rieske_Fe-S_prot"/>
</dbReference>
<evidence type="ECO:0000256" key="17">
    <source>
        <dbReference type="ARBA" id="ARBA00023157"/>
    </source>
</evidence>
<keyword evidence="24" id="KW-1185">Reference proteome</keyword>
<sequence>MSTHKPSTDVSVPGTPAGDAGTDATRFTDPGHPPHRERRSDVDPRADKRAERQVVALFGLSAIGTIGFVVAYFAVPPGETIASMRLSNLLLGLGLFLGMFCIGIAAVHWAKTLMNAHEKAEDRHALRSSDETRAGAIANLVDGVADSGIARRGVLKGALVTAVALAPLSIVVPLVGNLGDDWNVSKFKHTMWRKGTRLALDPSGRLIKAADVTIGSVFHVIPADLEEAEHPLNEKAKAVVLLVRLDPRDLTEAPDRQGWSYDGIVAYSKICTHVGCPVTLYEQQTHHLLCPCHQSTFDVADGAKVVFGPAKRALPQLPIEVDDDGYLVAQSDFNEPIGPSFWERLR</sequence>
<dbReference type="GO" id="GO:0046872">
    <property type="term" value="F:metal ion binding"/>
    <property type="evidence" value="ECO:0007669"/>
    <property type="project" value="UniProtKB-KW"/>
</dbReference>
<dbReference type="KEGG" id="psic:J4E96_13445"/>
<dbReference type="GO" id="GO:0005886">
    <property type="term" value="C:plasma membrane"/>
    <property type="evidence" value="ECO:0007669"/>
    <property type="project" value="UniProtKB-SubCell"/>
</dbReference>
<feature type="transmembrane region" description="Helical" evidence="21">
    <location>
        <begin position="54"/>
        <end position="75"/>
    </location>
</feature>
<keyword evidence="10" id="KW-0479">Metal-binding</keyword>
<gene>
    <name evidence="23" type="ORF">J4E96_13445</name>
</gene>
<evidence type="ECO:0000256" key="5">
    <source>
        <dbReference type="ARBA" id="ARBA00022448"/>
    </source>
</evidence>
<reference evidence="23" key="1">
    <citation type="submission" date="2021-03" db="EMBL/GenBank/DDBJ databases">
        <title>Pengzhenrongella sicca gen. nov., sp. nov., a new member of suborder Micrococcineae isolated from High-Arctic tundra soil.</title>
        <authorList>
            <person name="Peng F."/>
        </authorList>
    </citation>
    <scope>NUCLEOTIDE SEQUENCE</scope>
    <source>
        <strain evidence="23">LRZ-2</strain>
    </source>
</reference>
<keyword evidence="7" id="KW-0679">Respiratory chain</keyword>
<keyword evidence="5" id="KW-0813">Transport</keyword>
<dbReference type="PROSITE" id="PS51296">
    <property type="entry name" value="RIESKE"/>
    <property type="match status" value="1"/>
</dbReference>
<feature type="region of interest" description="Disordered" evidence="20">
    <location>
        <begin position="1"/>
        <end position="47"/>
    </location>
</feature>
<evidence type="ECO:0000256" key="11">
    <source>
        <dbReference type="ARBA" id="ARBA00022982"/>
    </source>
</evidence>
<dbReference type="AlphaFoldDB" id="A0A8A4ZBJ3"/>
<keyword evidence="17" id="KW-1015">Disulfide bond</keyword>
<evidence type="ECO:0000256" key="3">
    <source>
        <dbReference type="ARBA" id="ARBA00010651"/>
    </source>
</evidence>
<keyword evidence="16 21" id="KW-0472">Membrane</keyword>
<evidence type="ECO:0000256" key="9">
    <source>
        <dbReference type="ARBA" id="ARBA00022714"/>
    </source>
</evidence>
<name>A0A8A4ZBJ3_9MICO</name>
<evidence type="ECO:0000256" key="2">
    <source>
        <dbReference type="ARBA" id="ARBA00004651"/>
    </source>
</evidence>
<evidence type="ECO:0000256" key="19">
    <source>
        <dbReference type="ARBA" id="ARBA00032409"/>
    </source>
</evidence>
<protein>
    <recommendedName>
        <fullName evidence="4">Cytochrome bc1 complex Rieske iron-sulfur subunit</fullName>
    </recommendedName>
    <alternativeName>
        <fullName evidence="18">Cytochrome bc1 reductase complex subunit QcrA</fullName>
    </alternativeName>
    <alternativeName>
        <fullName evidence="19">Rieske iron-sulfur protein</fullName>
    </alternativeName>
</protein>
<feature type="compositionally biased region" description="Basic and acidic residues" evidence="20">
    <location>
        <begin position="32"/>
        <end position="47"/>
    </location>
</feature>
<evidence type="ECO:0000256" key="8">
    <source>
        <dbReference type="ARBA" id="ARBA00022692"/>
    </source>
</evidence>
<dbReference type="GO" id="GO:0051537">
    <property type="term" value="F:2 iron, 2 sulfur cluster binding"/>
    <property type="evidence" value="ECO:0007669"/>
    <property type="project" value="UniProtKB-KW"/>
</dbReference>
<keyword evidence="13" id="KW-0560">Oxidoreductase</keyword>